<evidence type="ECO:0000313" key="2">
    <source>
        <dbReference type="Proteomes" id="UP000306192"/>
    </source>
</evidence>
<reference evidence="1 2" key="1">
    <citation type="journal article" date="2019" name="Microorganisms">
        <title>Systematic Affiliation and Genome Analysis of Subtercola vilae DB165(T) with Particular Emphasis on Cold Adaptation of an Isolate from a High-Altitude Cold Volcano Lake.</title>
        <authorList>
            <person name="Villalobos A.S."/>
            <person name="Wiese J."/>
            <person name="Imhoff J.F."/>
            <person name="Dorador C."/>
            <person name="Keller A."/>
            <person name="Hentschel U."/>
        </authorList>
    </citation>
    <scope>NUCLEOTIDE SEQUENCE [LARGE SCALE GENOMIC DNA]</scope>
    <source>
        <strain evidence="1 2">DB165</strain>
    </source>
</reference>
<sequence>MILSKRRPKGPKCVRTPIARAHRLNVGSALGLGLAPLVLTGCAVLPSASAPGAAIPSAAAAVAAIDAQLTAAGFVASDLNSQGNRFGTFDGTAFDVVGAQATGYVRGAYSVMVGVGTDDKGNTDAVYFIDKASS</sequence>
<keyword evidence="2" id="KW-1185">Reference proteome</keyword>
<protein>
    <submittedName>
        <fullName evidence="1">Uncharacterized protein</fullName>
    </submittedName>
</protein>
<proteinExistence type="predicted"/>
<dbReference type="RefSeq" id="WP_136642034.1">
    <property type="nucleotide sequence ID" value="NZ_QYRT01000014.1"/>
</dbReference>
<dbReference type="AlphaFoldDB" id="A0A4T2C439"/>
<comment type="caution">
    <text evidence="1">The sequence shown here is derived from an EMBL/GenBank/DDBJ whole genome shotgun (WGS) entry which is preliminary data.</text>
</comment>
<organism evidence="1 2">
    <name type="scientific">Subtercola vilae</name>
    <dbReference type="NCBI Taxonomy" id="2056433"/>
    <lineage>
        <taxon>Bacteria</taxon>
        <taxon>Bacillati</taxon>
        <taxon>Actinomycetota</taxon>
        <taxon>Actinomycetes</taxon>
        <taxon>Micrococcales</taxon>
        <taxon>Microbacteriaceae</taxon>
        <taxon>Subtercola</taxon>
    </lineage>
</organism>
<dbReference type="EMBL" id="QYRT01000014">
    <property type="protein sequence ID" value="TIH36938.1"/>
    <property type="molecule type" value="Genomic_DNA"/>
</dbReference>
<dbReference type="Proteomes" id="UP000306192">
    <property type="component" value="Unassembled WGS sequence"/>
</dbReference>
<evidence type="ECO:0000313" key="1">
    <source>
        <dbReference type="EMBL" id="TIH36938.1"/>
    </source>
</evidence>
<accession>A0A4T2C439</accession>
<name>A0A4T2C439_9MICO</name>
<gene>
    <name evidence="1" type="ORF">D4765_09415</name>
</gene>